<dbReference type="Proteomes" id="UP001055439">
    <property type="component" value="Chromosome 7"/>
</dbReference>
<feature type="compositionally biased region" description="Basic and acidic residues" evidence="1">
    <location>
        <begin position="137"/>
        <end position="159"/>
    </location>
</feature>
<feature type="compositionally biased region" description="Acidic residues" evidence="1">
    <location>
        <begin position="51"/>
        <end position="73"/>
    </location>
</feature>
<accession>A0A9E7KE94</accession>
<dbReference type="OrthoDB" id="1738616at2759"/>
<keyword evidence="3" id="KW-1185">Reference proteome</keyword>
<feature type="compositionally biased region" description="Polar residues" evidence="1">
    <location>
        <begin position="33"/>
        <end position="45"/>
    </location>
</feature>
<name>A0A9E7KE94_9LILI</name>
<dbReference type="AlphaFoldDB" id="A0A9E7KE94"/>
<evidence type="ECO:0000256" key="1">
    <source>
        <dbReference type="SAM" id="MobiDB-lite"/>
    </source>
</evidence>
<proteinExistence type="predicted"/>
<reference evidence="2" key="1">
    <citation type="submission" date="2022-05" db="EMBL/GenBank/DDBJ databases">
        <title>The Musa troglodytarum L. genome provides insights into the mechanism of non-climacteric behaviour and enrichment of carotenoids.</title>
        <authorList>
            <person name="Wang J."/>
        </authorList>
    </citation>
    <scope>NUCLEOTIDE SEQUENCE</scope>
    <source>
        <tissue evidence="2">Leaf</tissue>
    </source>
</reference>
<evidence type="ECO:0000313" key="2">
    <source>
        <dbReference type="EMBL" id="URE14812.1"/>
    </source>
</evidence>
<dbReference type="EMBL" id="CP097509">
    <property type="protein sequence ID" value="URE14812.1"/>
    <property type="molecule type" value="Genomic_DNA"/>
</dbReference>
<protein>
    <submittedName>
        <fullName evidence="2">Uncharacterized protein</fullName>
    </submittedName>
</protein>
<gene>
    <name evidence="2" type="ORF">MUK42_36382</name>
</gene>
<sequence length="159" mass="17174">MEPSTVGVFSSSSVVEVMNTAQLTGDDAEELSSCDSGWTKYLSSPTHHDGGDDDDDDDDSEVEFTGGDDDDDDEHKGYDSEDSDDDSMASDASTGFIGSGVGGSKYYDVGDDVDGNGKEGHARCSSSYSYDEFYEVEEARSKQTCDPRSNSEARKNRFK</sequence>
<evidence type="ECO:0000313" key="3">
    <source>
        <dbReference type="Proteomes" id="UP001055439"/>
    </source>
</evidence>
<organism evidence="2 3">
    <name type="scientific">Musa troglodytarum</name>
    <name type="common">fe'i banana</name>
    <dbReference type="NCBI Taxonomy" id="320322"/>
    <lineage>
        <taxon>Eukaryota</taxon>
        <taxon>Viridiplantae</taxon>
        <taxon>Streptophyta</taxon>
        <taxon>Embryophyta</taxon>
        <taxon>Tracheophyta</taxon>
        <taxon>Spermatophyta</taxon>
        <taxon>Magnoliopsida</taxon>
        <taxon>Liliopsida</taxon>
        <taxon>Zingiberales</taxon>
        <taxon>Musaceae</taxon>
        <taxon>Musa</taxon>
    </lineage>
</organism>
<feature type="region of interest" description="Disordered" evidence="1">
    <location>
        <begin position="20"/>
        <end position="159"/>
    </location>
</feature>